<evidence type="ECO:0000259" key="2">
    <source>
        <dbReference type="PROSITE" id="PS51833"/>
    </source>
</evidence>
<dbReference type="InterPro" id="IPR013976">
    <property type="entry name" value="HDOD"/>
</dbReference>
<name>A0A1X9NJ49_9GAMM</name>
<keyword evidence="4" id="KW-1185">Reference proteome</keyword>
<accession>A0A1X9NJ49</accession>
<dbReference type="Gene3D" id="2.60.120.10">
    <property type="entry name" value="Jelly Rolls"/>
    <property type="match status" value="1"/>
</dbReference>
<gene>
    <name evidence="3" type="ORF">BST96_12815</name>
</gene>
<dbReference type="InterPro" id="IPR000595">
    <property type="entry name" value="cNMP-bd_dom"/>
</dbReference>
<dbReference type="Pfam" id="PF08668">
    <property type="entry name" value="HDOD"/>
    <property type="match status" value="1"/>
</dbReference>
<dbReference type="InterPro" id="IPR018490">
    <property type="entry name" value="cNMP-bd_dom_sf"/>
</dbReference>
<organism evidence="3 4">
    <name type="scientific">Oceanicoccus sagamiensis</name>
    <dbReference type="NCBI Taxonomy" id="716816"/>
    <lineage>
        <taxon>Bacteria</taxon>
        <taxon>Pseudomonadati</taxon>
        <taxon>Pseudomonadota</taxon>
        <taxon>Gammaproteobacteria</taxon>
        <taxon>Cellvibrionales</taxon>
        <taxon>Spongiibacteraceae</taxon>
        <taxon>Oceanicoccus</taxon>
    </lineage>
</organism>
<proteinExistence type="predicted"/>
<dbReference type="AlphaFoldDB" id="A0A1X9NJ49"/>
<evidence type="ECO:0000259" key="1">
    <source>
        <dbReference type="PROSITE" id="PS50042"/>
    </source>
</evidence>
<dbReference type="InterPro" id="IPR014710">
    <property type="entry name" value="RmlC-like_jellyroll"/>
</dbReference>
<dbReference type="KEGG" id="osg:BST96_12815"/>
<dbReference type="Gene3D" id="1.10.3210.10">
    <property type="entry name" value="Hypothetical protein af1432"/>
    <property type="match status" value="1"/>
</dbReference>
<dbReference type="PANTHER" id="PTHR33525:SF3">
    <property type="entry name" value="RIBONUCLEASE Y"/>
    <property type="match status" value="1"/>
</dbReference>
<dbReference type="PROSITE" id="PS50042">
    <property type="entry name" value="CNMP_BINDING_3"/>
    <property type="match status" value="1"/>
</dbReference>
<dbReference type="OrthoDB" id="598113at2"/>
<dbReference type="SUPFAM" id="SSF109604">
    <property type="entry name" value="HD-domain/PDEase-like"/>
    <property type="match status" value="1"/>
</dbReference>
<feature type="domain" description="HDOD" evidence="2">
    <location>
        <begin position="157"/>
        <end position="344"/>
    </location>
</feature>
<dbReference type="RefSeq" id="WP_085759084.1">
    <property type="nucleotide sequence ID" value="NZ_CP019343.1"/>
</dbReference>
<protein>
    <submittedName>
        <fullName evidence="3">Signal transduction protein</fullName>
    </submittedName>
</protein>
<dbReference type="InterPro" id="IPR052340">
    <property type="entry name" value="RNase_Y/CdgJ"/>
</dbReference>
<feature type="domain" description="Cyclic nucleotide-binding" evidence="1">
    <location>
        <begin position="18"/>
        <end position="133"/>
    </location>
</feature>
<dbReference type="PANTHER" id="PTHR33525">
    <property type="match status" value="1"/>
</dbReference>
<reference evidence="3 4" key="1">
    <citation type="submission" date="2016-11" db="EMBL/GenBank/DDBJ databases">
        <title>Trade-off between light-utilization and light-protection in marine flavobacteria.</title>
        <authorList>
            <person name="Kumagai Y."/>
        </authorList>
    </citation>
    <scope>NUCLEOTIDE SEQUENCE [LARGE SCALE GENOMIC DNA]</scope>
    <source>
        <strain evidence="3 4">NBRC 107125</strain>
    </source>
</reference>
<dbReference type="PROSITE" id="PS51833">
    <property type="entry name" value="HDOD"/>
    <property type="match status" value="1"/>
</dbReference>
<evidence type="ECO:0000313" key="4">
    <source>
        <dbReference type="Proteomes" id="UP000193450"/>
    </source>
</evidence>
<dbReference type="SUPFAM" id="SSF51206">
    <property type="entry name" value="cAMP-binding domain-like"/>
    <property type="match status" value="1"/>
</dbReference>
<evidence type="ECO:0000313" key="3">
    <source>
        <dbReference type="EMBL" id="ARN74917.1"/>
    </source>
</evidence>
<dbReference type="STRING" id="716816.BST96_12815"/>
<dbReference type="Proteomes" id="UP000193450">
    <property type="component" value="Chromosome"/>
</dbReference>
<sequence length="424" mass="47520">MSEADISTLMELLPKYSPFNSLDHELLTLLAKDINIKTGDIGLCLFEHGDFDSNEFYLISGTISLIAQDGRENLISTDSTNARFPIARLRPRMYTAKAASPISYFVISASVLDELQSNTRKIDSRVVVKEMQQKAGEEGHSLIYEFEQELNTGRFVLPSLPEVAFRIRELIDNPECSMEDLAKLVNTDPAIATKLVKVANSVMYRGASHCDDTQTAIARLGLITTKQLVTSFAVLALFETKSHLFKDHMHRLWEQSIEVAAYSYVLAKQLPRFNEEEALLAGLIHSIGEIVVLTYAERFYDLSTDENRLNIATTNLRGKLGEMVLSRWDFTEDLITVARESGDWMRGNGTIAEDGSDFDYCDLVQVATLYALQGKDDVSPSLPEINSVPAFEKLKKRQLSSEQTTAIINEAKDQIAELRAIFNQ</sequence>
<dbReference type="EMBL" id="CP019343">
    <property type="protein sequence ID" value="ARN74917.1"/>
    <property type="molecule type" value="Genomic_DNA"/>
</dbReference>